<dbReference type="GO" id="GO:0005829">
    <property type="term" value="C:cytosol"/>
    <property type="evidence" value="ECO:0007669"/>
    <property type="project" value="TreeGrafter"/>
</dbReference>
<dbReference type="CDD" id="cd00475">
    <property type="entry name" value="Cis_IPPS"/>
    <property type="match status" value="1"/>
</dbReference>
<comment type="similarity">
    <text evidence="2">Belongs to the UPP synthase family.</text>
</comment>
<dbReference type="EMBL" id="FNCE01000002">
    <property type="protein sequence ID" value="SDF70560.1"/>
    <property type="molecule type" value="Genomic_DNA"/>
</dbReference>
<dbReference type="PANTHER" id="PTHR10291:SF0">
    <property type="entry name" value="DEHYDRODOLICHYL DIPHOSPHATE SYNTHASE 2"/>
    <property type="match status" value="1"/>
</dbReference>
<dbReference type="EC" id="2.5.1.-" evidence="2"/>
<feature type="active site" description="Proton acceptor" evidence="2">
    <location>
        <position position="69"/>
    </location>
</feature>
<evidence type="ECO:0000256" key="2">
    <source>
        <dbReference type="HAMAP-Rule" id="MF_01139"/>
    </source>
</evidence>
<dbReference type="PANTHER" id="PTHR10291">
    <property type="entry name" value="DEHYDRODOLICHYL DIPHOSPHATE SYNTHASE FAMILY MEMBER"/>
    <property type="match status" value="1"/>
</dbReference>
<dbReference type="InterPro" id="IPR036424">
    <property type="entry name" value="UPP_synth-like_sf"/>
</dbReference>
<feature type="binding site" evidence="2">
    <location>
        <begin position="22"/>
        <end position="25"/>
    </location>
    <ligand>
        <name>substrate</name>
    </ligand>
</feature>
<keyword evidence="1 2" id="KW-0808">Transferase</keyword>
<name>A0A1G7NB81_9PROT</name>
<evidence type="ECO:0000256" key="1">
    <source>
        <dbReference type="ARBA" id="ARBA00022679"/>
    </source>
</evidence>
<dbReference type="NCBIfam" id="TIGR00055">
    <property type="entry name" value="uppS"/>
    <property type="match status" value="1"/>
</dbReference>
<feature type="binding site" evidence="2">
    <location>
        <position position="34"/>
    </location>
    <ligand>
        <name>substrate</name>
    </ligand>
</feature>
<sequence length="245" mass="27697">MSAGGVRSPGSVPRHLAIIMDGNGRWARARGLPRTAGHRQGAEALREAVEGAAEHGIQHLTVFGFSAENWRRPAAEIDELMRLLRRYLRAEIDELHRNDVRMRVIGDRTRLSRDIVDLIAEGERQTASNTRLTLTVAINYGGRQEIVGAARRLAERAAASEIDPAAIDETVFAHELFAPDVPDPDVVLRTSGEKRLSNFLLWQCAYSELMFLDKLWPDFTRDDIARIIDDFRQRDRRYGATLETR</sequence>
<dbReference type="InterPro" id="IPR001441">
    <property type="entry name" value="UPP_synth-like"/>
</dbReference>
<dbReference type="HAMAP" id="MF_01139">
    <property type="entry name" value="ISPT"/>
    <property type="match status" value="1"/>
</dbReference>
<feature type="binding site" evidence="2">
    <location>
        <position position="21"/>
    </location>
    <ligand>
        <name>Mg(2+)</name>
        <dbReference type="ChEBI" id="CHEBI:18420"/>
    </ligand>
</feature>
<reference evidence="3 4" key="1">
    <citation type="submission" date="2016-10" db="EMBL/GenBank/DDBJ databases">
        <authorList>
            <person name="de Groot N.N."/>
        </authorList>
    </citation>
    <scope>NUCLEOTIDE SEQUENCE [LARGE SCALE GENOMIC DNA]</scope>
    <source>
        <strain evidence="3 4">DSM 25584</strain>
    </source>
</reference>
<comment type="cofactor">
    <cofactor evidence="2">
        <name>Mg(2+)</name>
        <dbReference type="ChEBI" id="CHEBI:18420"/>
    </cofactor>
    <text evidence="2">Binds 2 magnesium ions per subunit.</text>
</comment>
<gene>
    <name evidence="3" type="ORF">SAMN05216241_10273</name>
</gene>
<organism evidence="3 4">
    <name type="scientific">Limimonas halophila</name>
    <dbReference type="NCBI Taxonomy" id="1082479"/>
    <lineage>
        <taxon>Bacteria</taxon>
        <taxon>Pseudomonadati</taxon>
        <taxon>Pseudomonadota</taxon>
        <taxon>Alphaproteobacteria</taxon>
        <taxon>Rhodospirillales</taxon>
        <taxon>Rhodovibrionaceae</taxon>
        <taxon>Limimonas</taxon>
    </lineage>
</organism>
<feature type="binding site" evidence="2">
    <location>
        <position position="72"/>
    </location>
    <ligand>
        <name>substrate</name>
    </ligand>
</feature>
<feature type="binding site" evidence="2">
    <location>
        <begin position="66"/>
        <end position="68"/>
    </location>
    <ligand>
        <name>substrate</name>
    </ligand>
</feature>
<feature type="binding site" evidence="2">
    <location>
        <position position="189"/>
    </location>
    <ligand>
        <name>substrate</name>
    </ligand>
</feature>
<comment type="subunit">
    <text evidence="2">Homodimer.</text>
</comment>
<feature type="binding site" evidence="2">
    <location>
        <begin position="195"/>
        <end position="197"/>
    </location>
    <ligand>
        <name>substrate</name>
    </ligand>
</feature>
<dbReference type="STRING" id="1082479.SAMN05216241_10273"/>
<keyword evidence="2" id="KW-0479">Metal-binding</keyword>
<dbReference type="OrthoDB" id="4191603at2"/>
<feature type="binding site" evidence="2">
    <location>
        <position position="26"/>
    </location>
    <ligand>
        <name>substrate</name>
    </ligand>
</feature>
<dbReference type="AlphaFoldDB" id="A0A1G7NB81"/>
<evidence type="ECO:0000313" key="4">
    <source>
        <dbReference type="Proteomes" id="UP000199415"/>
    </source>
</evidence>
<dbReference type="GO" id="GO:0000287">
    <property type="term" value="F:magnesium ion binding"/>
    <property type="evidence" value="ECO:0007669"/>
    <property type="project" value="UniProtKB-UniRule"/>
</dbReference>
<dbReference type="SUPFAM" id="SSF64005">
    <property type="entry name" value="Undecaprenyl diphosphate synthase"/>
    <property type="match status" value="1"/>
</dbReference>
<dbReference type="PROSITE" id="PS01066">
    <property type="entry name" value="UPP_SYNTHASE"/>
    <property type="match status" value="1"/>
</dbReference>
<proteinExistence type="inferred from homology"/>
<dbReference type="Pfam" id="PF01255">
    <property type="entry name" value="Prenyltransf"/>
    <property type="match status" value="1"/>
</dbReference>
<dbReference type="Gene3D" id="3.40.1180.10">
    <property type="entry name" value="Decaprenyl diphosphate synthase-like"/>
    <property type="match status" value="1"/>
</dbReference>
<protein>
    <recommendedName>
        <fullName evidence="2">Isoprenyl transferase</fullName>
        <ecNumber evidence="2">2.5.1.-</ecNumber>
    </recommendedName>
</protein>
<dbReference type="NCBIfam" id="NF011408">
    <property type="entry name" value="PRK14834.1"/>
    <property type="match status" value="1"/>
</dbReference>
<keyword evidence="2" id="KW-0460">Magnesium</keyword>
<dbReference type="GO" id="GO:0008834">
    <property type="term" value="F:ditrans,polycis-undecaprenyl-diphosphate synthase [(2E,6E)-farnesyl-diphosphate specific] activity"/>
    <property type="evidence" value="ECO:0007669"/>
    <property type="project" value="TreeGrafter"/>
</dbReference>
<dbReference type="GO" id="GO:0016094">
    <property type="term" value="P:polyprenol biosynthetic process"/>
    <property type="evidence" value="ECO:0007669"/>
    <property type="project" value="TreeGrafter"/>
</dbReference>
<feature type="binding site" evidence="2">
    <location>
        <position position="208"/>
    </location>
    <ligand>
        <name>Mg(2+)</name>
        <dbReference type="ChEBI" id="CHEBI:18420"/>
    </ligand>
</feature>
<dbReference type="InterPro" id="IPR018520">
    <property type="entry name" value="UPP_synth-like_CS"/>
</dbReference>
<keyword evidence="4" id="KW-1185">Reference proteome</keyword>
<dbReference type="Proteomes" id="UP000199415">
    <property type="component" value="Unassembled WGS sequence"/>
</dbReference>
<dbReference type="FunFam" id="3.40.1180.10:FF:000001">
    <property type="entry name" value="(2E,6E)-farnesyl-diphosphate-specific ditrans,polycis-undecaprenyl-diphosphate synthase"/>
    <property type="match status" value="1"/>
</dbReference>
<evidence type="ECO:0000313" key="3">
    <source>
        <dbReference type="EMBL" id="SDF70560.1"/>
    </source>
</evidence>
<dbReference type="NCBIfam" id="NF011405">
    <property type="entry name" value="PRK14830.1"/>
    <property type="match status" value="1"/>
</dbReference>
<accession>A0A1G7NB81</accession>
<feature type="binding site" evidence="2">
    <location>
        <position position="70"/>
    </location>
    <ligand>
        <name>substrate</name>
    </ligand>
</feature>
<feature type="active site" evidence="2">
    <location>
        <position position="21"/>
    </location>
</feature>
<feature type="binding site" evidence="2">
    <location>
        <position position="38"/>
    </location>
    <ligand>
        <name>substrate</name>
    </ligand>
</feature>
<comment type="function">
    <text evidence="2">Catalyzes the condensation of isopentenyl diphosphate (IPP) with allylic pyrophosphates generating different type of terpenoids.</text>
</comment>